<gene>
    <name evidence="2" type="ORF">AAA799N04_00828</name>
</gene>
<dbReference type="EMBL" id="JOKN01000011">
    <property type="protein sequence ID" value="KEQ56694.1"/>
    <property type="molecule type" value="Genomic_DNA"/>
</dbReference>
<organism evidence="2 3">
    <name type="scientific">Marine Group I thaumarchaeote SCGC AAA799-N04</name>
    <dbReference type="NCBI Taxonomy" id="1502293"/>
    <lineage>
        <taxon>Archaea</taxon>
        <taxon>Nitrososphaerota</taxon>
        <taxon>Marine Group I</taxon>
    </lineage>
</organism>
<proteinExistence type="predicted"/>
<dbReference type="AlphaFoldDB" id="A0A081RNC1"/>
<dbReference type="Proteomes" id="UP000028059">
    <property type="component" value="Unassembled WGS sequence"/>
</dbReference>
<evidence type="ECO:0000259" key="1">
    <source>
        <dbReference type="Pfam" id="PF25199"/>
    </source>
</evidence>
<comment type="caution">
    <text evidence="2">The sequence shown here is derived from an EMBL/GenBank/DDBJ whole genome shotgun (WGS) entry which is preliminary data.</text>
</comment>
<protein>
    <recommendedName>
        <fullName evidence="1">Novel STAND NTPase 5 domain-containing protein</fullName>
    </recommendedName>
</protein>
<evidence type="ECO:0000313" key="2">
    <source>
        <dbReference type="EMBL" id="KEQ56694.1"/>
    </source>
</evidence>
<feature type="domain" description="Novel STAND NTPase 5" evidence="1">
    <location>
        <begin position="51"/>
        <end position="139"/>
    </location>
</feature>
<sequence>MLESPVDIQTQELVDHMQELKPEYDTNEQQKITLYPYKDKKIPILQILSLDGIIKRILTHNQKNHFSSLLLIGKSGSGKTTLTKRIMHGIHTKGHNYNFHWFTGEDMFDIDKIIKQLTIGQNHFVCFDDASYTLEDARKADLGRLANALTKIRHDVQGRCIVSMNIHYSKATKKFFRDVDWTFCTSLTQNDKSNLADLFSDERIVSKFASKYRSSMLNNFFSFPLFSYSGKDLFYKTNEPFRVGLVCEINHTHHFVYDKLDCEICNKDAYNTQKRQLLSAKEIVDEASASYPLSHLGKCMRFFAFLRDGNLMSLTANDRKFWKFLCKLAQRTDIPFSDVIDEVENRKTNKSARWKHVGITEQKMQENLQKMIDEKLEKNTAEY</sequence>
<accession>A0A081RNC1</accession>
<name>A0A081RNC1_9ARCH</name>
<dbReference type="InterPro" id="IPR057574">
    <property type="entry name" value="nSTAND_NTPase5_dom"/>
</dbReference>
<dbReference type="Pfam" id="PF25199">
    <property type="entry name" value="nSTAND_NTPase5"/>
    <property type="match status" value="1"/>
</dbReference>
<reference evidence="2 3" key="1">
    <citation type="submission" date="2014-06" db="EMBL/GenBank/DDBJ databases">
        <authorList>
            <person name="Ngugi D.K."/>
            <person name="Blom J."/>
            <person name="Alam I."/>
            <person name="Rashid M."/>
            <person name="Ba Alawi W."/>
            <person name="Zhang G."/>
            <person name="Hikmawan T."/>
            <person name="Guan Y."/>
            <person name="Antunes A."/>
            <person name="Siam R."/>
            <person name="ElDorry H."/>
            <person name="Bajic V."/>
            <person name="Stingl U."/>
        </authorList>
    </citation>
    <scope>NUCLEOTIDE SEQUENCE [LARGE SCALE GENOMIC DNA]</scope>
    <source>
        <strain evidence="2">SCGC AAA799-N04</strain>
    </source>
</reference>
<evidence type="ECO:0000313" key="3">
    <source>
        <dbReference type="Proteomes" id="UP000028059"/>
    </source>
</evidence>
<dbReference type="InterPro" id="IPR027417">
    <property type="entry name" value="P-loop_NTPase"/>
</dbReference>
<dbReference type="Gene3D" id="3.40.50.300">
    <property type="entry name" value="P-loop containing nucleotide triphosphate hydrolases"/>
    <property type="match status" value="1"/>
</dbReference>
<dbReference type="SUPFAM" id="SSF52540">
    <property type="entry name" value="P-loop containing nucleoside triphosphate hydrolases"/>
    <property type="match status" value="1"/>
</dbReference>
<keyword evidence="3" id="KW-1185">Reference proteome</keyword>